<proteinExistence type="predicted"/>
<gene>
    <name evidence="1" type="ORF">O987_10740</name>
</gene>
<reference evidence="1 2" key="1">
    <citation type="journal article" date="2014" name="Genome Announc.">
        <title>Complete Genome Sequence of Polychlorinated Biphenyl Degrader Comamonas testosteroni TK102 (NBRC 109938).</title>
        <authorList>
            <person name="Fukuda K."/>
            <person name="Hosoyama A."/>
            <person name="Tsuchikane K."/>
            <person name="Ohji S."/>
            <person name="Yamazoe A."/>
            <person name="Fujita N."/>
            <person name="Shintani M."/>
            <person name="Kimbara K."/>
        </authorList>
    </citation>
    <scope>NUCLEOTIDE SEQUENCE [LARGE SCALE GENOMIC DNA]</scope>
    <source>
        <strain evidence="1">TK102</strain>
    </source>
</reference>
<evidence type="ECO:0000313" key="2">
    <source>
        <dbReference type="Proteomes" id="UP000028782"/>
    </source>
</evidence>
<name>A0A076PHK1_COMTE</name>
<protein>
    <submittedName>
        <fullName evidence="1">Uncharacterized protein</fullName>
    </submittedName>
</protein>
<sequence>MTQSIAHAELIASYRKLAAEAAKKAELVKAAAGKGPKTIATVSETAAKAARRRDVMAARLAKLGVVLPE</sequence>
<dbReference type="KEGG" id="ctes:O987_10740"/>
<dbReference type="Proteomes" id="UP000028782">
    <property type="component" value="Chromosome"/>
</dbReference>
<accession>A0A076PHK1</accession>
<evidence type="ECO:0000313" key="1">
    <source>
        <dbReference type="EMBL" id="AIJ46269.1"/>
    </source>
</evidence>
<dbReference type="HOGENOM" id="CLU_2768722_0_0_4"/>
<organism evidence="1 2">
    <name type="scientific">Comamonas testosteroni TK102</name>
    <dbReference type="NCBI Taxonomy" id="1392005"/>
    <lineage>
        <taxon>Bacteria</taxon>
        <taxon>Pseudomonadati</taxon>
        <taxon>Pseudomonadota</taxon>
        <taxon>Betaproteobacteria</taxon>
        <taxon>Burkholderiales</taxon>
        <taxon>Comamonadaceae</taxon>
        <taxon>Comamonas</taxon>
    </lineage>
</organism>
<dbReference type="EMBL" id="CP006704">
    <property type="protein sequence ID" value="AIJ46269.1"/>
    <property type="molecule type" value="Genomic_DNA"/>
</dbReference>
<dbReference type="AlphaFoldDB" id="A0A076PHK1"/>
<dbReference type="RefSeq" id="WP_043372062.1">
    <property type="nucleotide sequence ID" value="NZ_CP006704.1"/>
</dbReference>